<proteinExistence type="predicted"/>
<feature type="region of interest" description="Disordered" evidence="1">
    <location>
        <begin position="1"/>
        <end position="30"/>
    </location>
</feature>
<sequence>MAHQIRPYEGAHVGSGGRHVSASRRSGSRCRRAVGRTRWRWGSLGYLLGSGLSARRCAG</sequence>
<protein>
    <submittedName>
        <fullName evidence="2">Uncharacterized protein</fullName>
    </submittedName>
</protein>
<organism evidence="2 3">
    <name type="scientific">Streptomyces turgidiscabies (strain Car8)</name>
    <dbReference type="NCBI Taxonomy" id="698760"/>
    <lineage>
        <taxon>Bacteria</taxon>
        <taxon>Bacillati</taxon>
        <taxon>Actinomycetota</taxon>
        <taxon>Actinomycetes</taxon>
        <taxon>Kitasatosporales</taxon>
        <taxon>Streptomycetaceae</taxon>
        <taxon>Streptomyces</taxon>
    </lineage>
</organism>
<dbReference type="EMBL" id="AEJB01000361">
    <property type="protein sequence ID" value="ELP65878.1"/>
    <property type="molecule type" value="Genomic_DNA"/>
</dbReference>
<evidence type="ECO:0000256" key="1">
    <source>
        <dbReference type="SAM" id="MobiDB-lite"/>
    </source>
</evidence>
<evidence type="ECO:0000313" key="3">
    <source>
        <dbReference type="Proteomes" id="UP000010931"/>
    </source>
</evidence>
<accession>L7F2M9</accession>
<dbReference type="Proteomes" id="UP000010931">
    <property type="component" value="Unassembled WGS sequence"/>
</dbReference>
<dbReference type="AlphaFoldDB" id="L7F2M9"/>
<keyword evidence="3" id="KW-1185">Reference proteome</keyword>
<comment type="caution">
    <text evidence="2">The sequence shown here is derived from an EMBL/GenBank/DDBJ whole genome shotgun (WGS) entry which is preliminary data.</text>
</comment>
<dbReference type="PATRIC" id="fig|698760.3.peg.5255"/>
<gene>
    <name evidence="2" type="ORF">STRTUCAR8_10239</name>
</gene>
<reference evidence="2 3" key="1">
    <citation type="journal article" date="2011" name="Plasmid">
        <title>Streptomyces turgidiscabies Car8 contains a modular pathogenicity island that shares virulence genes with other actinobacterial plant pathogens.</title>
        <authorList>
            <person name="Huguet-Tapia J.C."/>
            <person name="Badger J.H."/>
            <person name="Loria R."/>
            <person name="Pettis G.S."/>
        </authorList>
    </citation>
    <scope>NUCLEOTIDE SEQUENCE [LARGE SCALE GENOMIC DNA]</scope>
    <source>
        <strain evidence="2 3">Car8</strain>
    </source>
</reference>
<name>L7F2M9_STRT8</name>
<evidence type="ECO:0000313" key="2">
    <source>
        <dbReference type="EMBL" id="ELP65878.1"/>
    </source>
</evidence>